<name>A0A1Y3AVY9_EURMA</name>
<feature type="domain" description="Fructose-1-6-bisphosphatase class 1 C-terminal" evidence="5">
    <location>
        <begin position="1"/>
        <end position="54"/>
    </location>
</feature>
<accession>A0A1Y3AVY9</accession>
<dbReference type="Proteomes" id="UP000194236">
    <property type="component" value="Unassembled WGS sequence"/>
</dbReference>
<dbReference type="GO" id="GO:0005829">
    <property type="term" value="C:cytosol"/>
    <property type="evidence" value="ECO:0007669"/>
    <property type="project" value="TreeGrafter"/>
</dbReference>
<keyword evidence="7" id="KW-1185">Reference proteome</keyword>
<dbReference type="OrthoDB" id="10256725at2759"/>
<evidence type="ECO:0000256" key="3">
    <source>
        <dbReference type="ARBA" id="ARBA00024331"/>
    </source>
</evidence>
<dbReference type="SUPFAM" id="SSF56655">
    <property type="entry name" value="Carbohydrate phosphatase"/>
    <property type="match status" value="1"/>
</dbReference>
<dbReference type="GO" id="GO:0006000">
    <property type="term" value="P:fructose metabolic process"/>
    <property type="evidence" value="ECO:0007669"/>
    <property type="project" value="TreeGrafter"/>
</dbReference>
<dbReference type="Pfam" id="PF18913">
    <property type="entry name" value="FBPase_C"/>
    <property type="match status" value="1"/>
</dbReference>
<keyword evidence="2" id="KW-0460">Magnesium</keyword>
<comment type="caution">
    <text evidence="6">The sequence shown here is derived from an EMBL/GenBank/DDBJ whole genome shotgun (WGS) entry which is preliminary data.</text>
</comment>
<dbReference type="PANTHER" id="PTHR11556">
    <property type="entry name" value="FRUCTOSE-1,6-BISPHOSPHATASE-RELATED"/>
    <property type="match status" value="1"/>
</dbReference>
<dbReference type="InterPro" id="IPR044015">
    <property type="entry name" value="FBPase_C_dom"/>
</dbReference>
<keyword evidence="1" id="KW-0479">Metal-binding</keyword>
<gene>
    <name evidence="6" type="ORF">BLA29_015263</name>
</gene>
<evidence type="ECO:0000259" key="5">
    <source>
        <dbReference type="Pfam" id="PF18913"/>
    </source>
</evidence>
<evidence type="ECO:0000256" key="1">
    <source>
        <dbReference type="ARBA" id="ARBA00022723"/>
    </source>
</evidence>
<dbReference type="GO" id="GO:0006002">
    <property type="term" value="P:fructose 6-phosphate metabolic process"/>
    <property type="evidence" value="ECO:0007669"/>
    <property type="project" value="TreeGrafter"/>
</dbReference>
<dbReference type="GO" id="GO:0030388">
    <property type="term" value="P:fructose 1,6-bisphosphate metabolic process"/>
    <property type="evidence" value="ECO:0007669"/>
    <property type="project" value="TreeGrafter"/>
</dbReference>
<evidence type="ECO:0000256" key="2">
    <source>
        <dbReference type="ARBA" id="ARBA00022842"/>
    </source>
</evidence>
<protein>
    <recommendedName>
        <fullName evidence="4">D-fructose-1,6-bisphosphate 1-phosphohydrolase</fullName>
    </recommendedName>
</protein>
<dbReference type="GO" id="GO:0046872">
    <property type="term" value="F:metal ion binding"/>
    <property type="evidence" value="ECO:0007669"/>
    <property type="project" value="UniProtKB-KW"/>
</dbReference>
<dbReference type="InterPro" id="IPR000146">
    <property type="entry name" value="FBPase_class-1"/>
</dbReference>
<evidence type="ECO:0000256" key="4">
    <source>
        <dbReference type="ARBA" id="ARBA00032973"/>
    </source>
</evidence>
<dbReference type="AlphaFoldDB" id="A0A1Y3AVY9"/>
<reference evidence="6 7" key="1">
    <citation type="submission" date="2017-03" db="EMBL/GenBank/DDBJ databases">
        <title>Genome Survey of Euroglyphus maynei.</title>
        <authorList>
            <person name="Arlian L.G."/>
            <person name="Morgan M.S."/>
            <person name="Rider S.D."/>
        </authorList>
    </citation>
    <scope>NUCLEOTIDE SEQUENCE [LARGE SCALE GENOMIC DNA]</scope>
    <source>
        <strain evidence="6">Arlian Lab</strain>
        <tissue evidence="6">Whole body</tissue>
    </source>
</reference>
<evidence type="ECO:0000313" key="7">
    <source>
        <dbReference type="Proteomes" id="UP000194236"/>
    </source>
</evidence>
<comment type="pathway">
    <text evidence="3">Carbohydrate biosynthesis.</text>
</comment>
<dbReference type="EMBL" id="MUJZ01058506">
    <property type="protein sequence ID" value="OTF71964.1"/>
    <property type="molecule type" value="Genomic_DNA"/>
</dbReference>
<organism evidence="6 7">
    <name type="scientific">Euroglyphus maynei</name>
    <name type="common">Mayne's house dust mite</name>
    <dbReference type="NCBI Taxonomy" id="6958"/>
    <lineage>
        <taxon>Eukaryota</taxon>
        <taxon>Metazoa</taxon>
        <taxon>Ecdysozoa</taxon>
        <taxon>Arthropoda</taxon>
        <taxon>Chelicerata</taxon>
        <taxon>Arachnida</taxon>
        <taxon>Acari</taxon>
        <taxon>Acariformes</taxon>
        <taxon>Sarcoptiformes</taxon>
        <taxon>Astigmata</taxon>
        <taxon>Psoroptidia</taxon>
        <taxon>Analgoidea</taxon>
        <taxon>Pyroglyphidae</taxon>
        <taxon>Pyroglyphinae</taxon>
        <taxon>Euroglyphus</taxon>
    </lineage>
</organism>
<dbReference type="GO" id="GO:0006094">
    <property type="term" value="P:gluconeogenesis"/>
    <property type="evidence" value="ECO:0007669"/>
    <property type="project" value="TreeGrafter"/>
</dbReference>
<sequence>MYEGNPMAYIIEKAGGLATTGQISILDYQPTKIHERVPVFLGSRDDVQELMDCYQKS</sequence>
<proteinExistence type="predicted"/>
<dbReference type="GO" id="GO:0005986">
    <property type="term" value="P:sucrose biosynthetic process"/>
    <property type="evidence" value="ECO:0007669"/>
    <property type="project" value="TreeGrafter"/>
</dbReference>
<evidence type="ECO:0000313" key="6">
    <source>
        <dbReference type="EMBL" id="OTF71964.1"/>
    </source>
</evidence>
<dbReference type="Gene3D" id="3.40.190.80">
    <property type="match status" value="1"/>
</dbReference>
<dbReference type="PANTHER" id="PTHR11556:SF1">
    <property type="entry name" value="FRUCTOSE-BISPHOSPHATASE"/>
    <property type="match status" value="1"/>
</dbReference>
<dbReference type="GO" id="GO:0042132">
    <property type="term" value="F:fructose 1,6-bisphosphate 1-phosphatase activity"/>
    <property type="evidence" value="ECO:0007669"/>
    <property type="project" value="TreeGrafter"/>
</dbReference>